<dbReference type="PRINTS" id="PR00449">
    <property type="entry name" value="RASTRNSFRMNG"/>
</dbReference>
<dbReference type="PANTHER" id="PTHR42708">
    <property type="entry name" value="ATP/GTP-BINDING PROTEIN-RELATED"/>
    <property type="match status" value="1"/>
</dbReference>
<name>A0A7X0P9J3_9BURK</name>
<evidence type="ECO:0000313" key="1">
    <source>
        <dbReference type="EMBL" id="MBB6557823.1"/>
    </source>
</evidence>
<comment type="caution">
    <text evidence="1">The sequence shown here is derived from an EMBL/GenBank/DDBJ whole genome shotgun (WGS) entry which is preliminary data.</text>
</comment>
<reference evidence="1 2" key="1">
    <citation type="submission" date="2020-08" db="EMBL/GenBank/DDBJ databases">
        <title>Functional genomics of gut bacteria from endangered species of beetles.</title>
        <authorList>
            <person name="Carlos-Shanley C."/>
        </authorList>
    </citation>
    <scope>NUCLEOTIDE SEQUENCE [LARGE SCALE GENOMIC DNA]</scope>
    <source>
        <strain evidence="1 2">S00198</strain>
    </source>
</reference>
<keyword evidence="2" id="KW-1185">Reference proteome</keyword>
<accession>A0A7X0P9J3</accession>
<dbReference type="CDD" id="cd00882">
    <property type="entry name" value="Ras_like_GTPase"/>
    <property type="match status" value="1"/>
</dbReference>
<dbReference type="Proteomes" id="UP000575083">
    <property type="component" value="Unassembled WGS sequence"/>
</dbReference>
<dbReference type="Gene3D" id="3.40.50.300">
    <property type="entry name" value="P-loop containing nucleotide triphosphate hydrolases"/>
    <property type="match status" value="1"/>
</dbReference>
<dbReference type="InterPro" id="IPR027417">
    <property type="entry name" value="P-loop_NTPase"/>
</dbReference>
<dbReference type="AlphaFoldDB" id="A0A7X0P9J3"/>
<dbReference type="PANTHER" id="PTHR42708:SF1">
    <property type="entry name" value="GLIDING MOTILITY PROTEIN MGLA"/>
    <property type="match status" value="1"/>
</dbReference>
<dbReference type="RefSeq" id="WP_260420053.1">
    <property type="nucleotide sequence ID" value="NZ_JACHLK010000001.1"/>
</dbReference>
<dbReference type="InterPro" id="IPR052705">
    <property type="entry name" value="Gliding_Motility_GTPase"/>
</dbReference>
<proteinExistence type="predicted"/>
<dbReference type="EMBL" id="JACHLK010000001">
    <property type="protein sequence ID" value="MBB6557823.1"/>
    <property type="molecule type" value="Genomic_DNA"/>
</dbReference>
<dbReference type="SUPFAM" id="SSF52540">
    <property type="entry name" value="P-loop containing nucleoside triphosphate hydrolases"/>
    <property type="match status" value="1"/>
</dbReference>
<evidence type="ECO:0000313" key="2">
    <source>
        <dbReference type="Proteomes" id="UP000575083"/>
    </source>
</evidence>
<sequence>MVMPSTGPAVFAGTSRDLKIVFTGPMGAGKTTAIQAISDGQALSTDVPITGWAELPMPGKTMTTVGLDYGECQMDGGQWKLKLFGTPGQERFRFMWDILGAGAFGLIVLADNSQSDPVGEVARYLKAFAPHVPTRRTVVGVGRLDTHPAPGIADYCEQLGALGYNPPVLEVDVRRDADVRLLLSVLVSMAEIEHEQ</sequence>
<gene>
    <name evidence="1" type="ORF">HNP48_000487</name>
</gene>
<protein>
    <submittedName>
        <fullName evidence="1">Signal recognition particle receptor subunit beta</fullName>
    </submittedName>
</protein>
<keyword evidence="1" id="KW-0675">Receptor</keyword>
<organism evidence="1 2">
    <name type="scientific">Acidovorax soli</name>
    <dbReference type="NCBI Taxonomy" id="592050"/>
    <lineage>
        <taxon>Bacteria</taxon>
        <taxon>Pseudomonadati</taxon>
        <taxon>Pseudomonadota</taxon>
        <taxon>Betaproteobacteria</taxon>
        <taxon>Burkholderiales</taxon>
        <taxon>Comamonadaceae</taxon>
        <taxon>Acidovorax</taxon>
    </lineage>
</organism>